<dbReference type="EMBL" id="VDEP01000505">
    <property type="protein sequence ID" value="KAA1068545.1"/>
    <property type="molecule type" value="Genomic_DNA"/>
</dbReference>
<protein>
    <submittedName>
        <fullName evidence="2">Uncharacterized protein</fullName>
    </submittedName>
</protein>
<feature type="region of interest" description="Disordered" evidence="1">
    <location>
        <begin position="42"/>
        <end position="75"/>
    </location>
</feature>
<evidence type="ECO:0000313" key="5">
    <source>
        <dbReference type="Proteomes" id="UP000325313"/>
    </source>
</evidence>
<evidence type="ECO:0000256" key="1">
    <source>
        <dbReference type="SAM" id="MobiDB-lite"/>
    </source>
</evidence>
<keyword evidence="4" id="KW-1185">Reference proteome</keyword>
<accession>A0A5B0LVV5</accession>
<dbReference type="AlphaFoldDB" id="A0A5B0LVV5"/>
<dbReference type="Proteomes" id="UP000324748">
    <property type="component" value="Unassembled WGS sequence"/>
</dbReference>
<reference evidence="4 5" key="1">
    <citation type="submission" date="2019-05" db="EMBL/GenBank/DDBJ databases">
        <title>Emergence of the Ug99 lineage of the wheat stem rust pathogen through somatic hybridization.</title>
        <authorList>
            <person name="Li F."/>
            <person name="Upadhyaya N.M."/>
            <person name="Sperschneider J."/>
            <person name="Matny O."/>
            <person name="Nguyen-Phuc H."/>
            <person name="Mago R."/>
            <person name="Raley C."/>
            <person name="Miller M.E."/>
            <person name="Silverstein K.A.T."/>
            <person name="Henningsen E."/>
            <person name="Hirsch C.D."/>
            <person name="Visser B."/>
            <person name="Pretorius Z.A."/>
            <person name="Steffenson B.J."/>
            <person name="Schwessinger B."/>
            <person name="Dodds P.N."/>
            <person name="Figueroa M."/>
        </authorList>
    </citation>
    <scope>NUCLEOTIDE SEQUENCE [LARGE SCALE GENOMIC DNA]</scope>
    <source>
        <strain evidence="3">21-0</strain>
        <strain evidence="2 5">Ug99</strain>
    </source>
</reference>
<sequence>MEVTGLCVSLSQMPSVPAPHGKSSSKGIPQAIKRLGSPSFFRHPISPLPQHSQTIQSTSSSQSTRQNNLSTHKSNPRFTLTQSIWSPSTSLSRCPLVSHHLGTPHRLQKHLRREHAKLTKYLTFYVAIASAVAHPMNEQLIGRDVYSTSSATSSYRHMSEQFRSLRTQIGAGGLSYSEARSRMESISQSTKQSLQTIGGCGQICFGNGQVQSITSSASESYREMASLVQTINSHYGTQASLVAAPLVGLDTQFASNLRQFQQSGVSVNQVIPNFNTFLPAFNQVGFRSTASFASSSSSHQSGSVTTF</sequence>
<dbReference type="OrthoDB" id="2503519at2759"/>
<name>A0A5B0LVV5_PUCGR</name>
<gene>
    <name evidence="3" type="ORF">PGT21_021316</name>
    <name evidence="2" type="ORF">PGTUg99_031081</name>
</gene>
<evidence type="ECO:0000313" key="4">
    <source>
        <dbReference type="Proteomes" id="UP000324748"/>
    </source>
</evidence>
<evidence type="ECO:0000313" key="3">
    <source>
        <dbReference type="EMBL" id="KAA1104386.1"/>
    </source>
</evidence>
<comment type="caution">
    <text evidence="2">The sequence shown here is derived from an EMBL/GenBank/DDBJ whole genome shotgun (WGS) entry which is preliminary data.</text>
</comment>
<feature type="compositionally biased region" description="Low complexity" evidence="1">
    <location>
        <begin position="52"/>
        <end position="71"/>
    </location>
</feature>
<proteinExistence type="predicted"/>
<dbReference type="EMBL" id="VSWC01000041">
    <property type="protein sequence ID" value="KAA1104386.1"/>
    <property type="molecule type" value="Genomic_DNA"/>
</dbReference>
<dbReference type="Proteomes" id="UP000325313">
    <property type="component" value="Unassembled WGS sequence"/>
</dbReference>
<organism evidence="2 5">
    <name type="scientific">Puccinia graminis f. sp. tritici</name>
    <dbReference type="NCBI Taxonomy" id="56615"/>
    <lineage>
        <taxon>Eukaryota</taxon>
        <taxon>Fungi</taxon>
        <taxon>Dikarya</taxon>
        <taxon>Basidiomycota</taxon>
        <taxon>Pucciniomycotina</taxon>
        <taxon>Pucciniomycetes</taxon>
        <taxon>Pucciniales</taxon>
        <taxon>Pucciniaceae</taxon>
        <taxon>Puccinia</taxon>
    </lineage>
</organism>
<evidence type="ECO:0000313" key="2">
    <source>
        <dbReference type="EMBL" id="KAA1068545.1"/>
    </source>
</evidence>